<reference evidence="6 7" key="1">
    <citation type="journal article" date="2009" name="Int. J. Syst. Evol. Microbiol.">
        <title>Paenibacillus contaminans sp. nov., isolated from a contaminated laboratory plate.</title>
        <authorList>
            <person name="Chou J.H."/>
            <person name="Lee J.H."/>
            <person name="Lin M.C."/>
            <person name="Chang P.S."/>
            <person name="Arun A.B."/>
            <person name="Young C.C."/>
            <person name="Chen W.M."/>
        </authorList>
    </citation>
    <scope>NUCLEOTIDE SEQUENCE [LARGE SCALE GENOMIC DNA]</scope>
    <source>
        <strain evidence="6 7">CKOBP-6</strain>
    </source>
</reference>
<dbReference type="PIRSF" id="PIRSF000390">
    <property type="entry name" value="PLP_StrS"/>
    <property type="match status" value="1"/>
</dbReference>
<dbReference type="Gene3D" id="3.40.640.10">
    <property type="entry name" value="Type I PLP-dependent aspartate aminotransferase-like (Major domain)"/>
    <property type="match status" value="1"/>
</dbReference>
<comment type="similarity">
    <text evidence="2 5">Belongs to the DegT/DnrJ/EryC1 family.</text>
</comment>
<evidence type="ECO:0000256" key="3">
    <source>
        <dbReference type="PIRSR" id="PIRSR000390-1"/>
    </source>
</evidence>
<evidence type="ECO:0000313" key="7">
    <source>
        <dbReference type="Proteomes" id="UP000250369"/>
    </source>
</evidence>
<dbReference type="GO" id="GO:0030170">
    <property type="term" value="F:pyridoxal phosphate binding"/>
    <property type="evidence" value="ECO:0007669"/>
    <property type="project" value="TreeGrafter"/>
</dbReference>
<evidence type="ECO:0000256" key="4">
    <source>
        <dbReference type="PIRSR" id="PIRSR000390-2"/>
    </source>
</evidence>
<dbReference type="PANTHER" id="PTHR30244">
    <property type="entry name" value="TRANSAMINASE"/>
    <property type="match status" value="1"/>
</dbReference>
<dbReference type="InterPro" id="IPR015421">
    <property type="entry name" value="PyrdxlP-dep_Trfase_major"/>
</dbReference>
<keyword evidence="1 4" id="KW-0663">Pyridoxal phosphate</keyword>
<evidence type="ECO:0000256" key="1">
    <source>
        <dbReference type="ARBA" id="ARBA00022898"/>
    </source>
</evidence>
<keyword evidence="6" id="KW-0808">Transferase</keyword>
<evidence type="ECO:0000256" key="2">
    <source>
        <dbReference type="ARBA" id="ARBA00037999"/>
    </source>
</evidence>
<keyword evidence="7" id="KW-1185">Reference proteome</keyword>
<dbReference type="CDD" id="cd00616">
    <property type="entry name" value="AHBA_syn"/>
    <property type="match status" value="1"/>
</dbReference>
<evidence type="ECO:0000313" key="6">
    <source>
        <dbReference type="EMBL" id="RAV22063.1"/>
    </source>
</evidence>
<feature type="active site" description="Proton acceptor" evidence="3">
    <location>
        <position position="187"/>
    </location>
</feature>
<feature type="modified residue" description="N6-(pyridoxal phosphate)lysine" evidence="4">
    <location>
        <position position="187"/>
    </location>
</feature>
<dbReference type="SUPFAM" id="SSF53383">
    <property type="entry name" value="PLP-dependent transferases"/>
    <property type="match status" value="1"/>
</dbReference>
<dbReference type="Proteomes" id="UP000250369">
    <property type="component" value="Unassembled WGS sequence"/>
</dbReference>
<comment type="caution">
    <text evidence="6">The sequence shown here is derived from an EMBL/GenBank/DDBJ whole genome shotgun (WGS) entry which is preliminary data.</text>
</comment>
<dbReference type="OrthoDB" id="9810913at2"/>
<dbReference type="PANTHER" id="PTHR30244:SF9">
    <property type="entry name" value="PROTEIN RV3402C"/>
    <property type="match status" value="1"/>
</dbReference>
<dbReference type="GO" id="GO:0008483">
    <property type="term" value="F:transaminase activity"/>
    <property type="evidence" value="ECO:0007669"/>
    <property type="project" value="UniProtKB-KW"/>
</dbReference>
<protein>
    <submittedName>
        <fullName evidence="6">DegT/DnrJ/EryC1/StrS family aminotransferase</fullName>
    </submittedName>
</protein>
<dbReference type="AlphaFoldDB" id="A0A329MTN1"/>
<proteinExistence type="inferred from homology"/>
<dbReference type="Pfam" id="PF01041">
    <property type="entry name" value="DegT_DnrJ_EryC1"/>
    <property type="match status" value="1"/>
</dbReference>
<accession>A0A329MTN1</accession>
<dbReference type="InterPro" id="IPR015424">
    <property type="entry name" value="PyrdxlP-dep_Trfase"/>
</dbReference>
<sequence length="370" mass="42100">MVNKSKPIYVTRSSLPPFEEYINEIKSIWDTAWLTNMGKYHNQLEQELIEYLEVDNISLFTNGHLALELVLQAMNLTGEVITTPFTFASTTHAIVRNRLTPVFCDVNPSDYTIDVTKIENLITDKTSAILPVHVYGNICNVYEIERIAKKYDLKVIYDAAHAFGEKINGQSVGYFGDASMFSFHATKVFNTLEGGAVAFADENIGEQLYTLKNFGIKSEVLVEGVGLNAKMNEFQAAMGICNLRHLTEEISKRKTVVEKYRNRLSGVNGIKIMHDVEGVQSNYSYFPAVFDELAFGFTRNEIYDRLKQNNIFARKYFYPLTNTFHCYPEQYDVNNTPVARHVAKRVLTLPLYADLDLEDVDKICDIILEG</sequence>
<evidence type="ECO:0000256" key="5">
    <source>
        <dbReference type="RuleBase" id="RU004508"/>
    </source>
</evidence>
<keyword evidence="6" id="KW-0032">Aminotransferase</keyword>
<dbReference type="GO" id="GO:0000271">
    <property type="term" value="P:polysaccharide biosynthetic process"/>
    <property type="evidence" value="ECO:0007669"/>
    <property type="project" value="TreeGrafter"/>
</dbReference>
<name>A0A329MTN1_9BACL</name>
<gene>
    <name evidence="6" type="ORF">DQG23_08500</name>
</gene>
<organism evidence="6 7">
    <name type="scientific">Paenibacillus contaminans</name>
    <dbReference type="NCBI Taxonomy" id="450362"/>
    <lineage>
        <taxon>Bacteria</taxon>
        <taxon>Bacillati</taxon>
        <taxon>Bacillota</taxon>
        <taxon>Bacilli</taxon>
        <taxon>Bacillales</taxon>
        <taxon>Paenibacillaceae</taxon>
        <taxon>Paenibacillus</taxon>
    </lineage>
</organism>
<dbReference type="InterPro" id="IPR000653">
    <property type="entry name" value="DegT/StrS_aminotransferase"/>
</dbReference>
<dbReference type="EMBL" id="QMFB01000003">
    <property type="protein sequence ID" value="RAV22063.1"/>
    <property type="molecule type" value="Genomic_DNA"/>
</dbReference>